<keyword evidence="3" id="KW-1185">Reference proteome</keyword>
<evidence type="ECO:0000313" key="3">
    <source>
        <dbReference type="Proteomes" id="UP001303046"/>
    </source>
</evidence>
<comment type="caution">
    <text evidence="2">The sequence shown here is derived from an EMBL/GenBank/DDBJ whole genome shotgun (WGS) entry which is preliminary data.</text>
</comment>
<feature type="signal peptide" evidence="1">
    <location>
        <begin position="1"/>
        <end position="21"/>
    </location>
</feature>
<accession>A0ABR1CPW9</accession>
<evidence type="ECO:0000313" key="2">
    <source>
        <dbReference type="EMBL" id="KAK6740105.1"/>
    </source>
</evidence>
<keyword evidence="1" id="KW-0732">Signal</keyword>
<reference evidence="2 3" key="1">
    <citation type="submission" date="2023-08" db="EMBL/GenBank/DDBJ databases">
        <title>A Necator americanus chromosomal reference genome.</title>
        <authorList>
            <person name="Ilik V."/>
            <person name="Petrzelkova K.J."/>
            <person name="Pardy F."/>
            <person name="Fuh T."/>
            <person name="Niatou-Singa F.S."/>
            <person name="Gouil Q."/>
            <person name="Baker L."/>
            <person name="Ritchie M.E."/>
            <person name="Jex A.R."/>
            <person name="Gazzola D."/>
            <person name="Li H."/>
            <person name="Toshio Fujiwara R."/>
            <person name="Zhan B."/>
            <person name="Aroian R.V."/>
            <person name="Pafco B."/>
            <person name="Schwarz E.M."/>
        </authorList>
    </citation>
    <scope>NUCLEOTIDE SEQUENCE [LARGE SCALE GENOMIC DNA]</scope>
    <source>
        <strain evidence="2 3">Aroian</strain>
        <tissue evidence="2">Whole animal</tissue>
    </source>
</reference>
<gene>
    <name evidence="2" type="primary">Necator_chrIII.g9290</name>
    <name evidence="2" type="ORF">RB195_008525</name>
</gene>
<dbReference type="Proteomes" id="UP001303046">
    <property type="component" value="Unassembled WGS sequence"/>
</dbReference>
<proteinExistence type="predicted"/>
<feature type="chain" id="PRO_5045790240" evidence="1">
    <location>
        <begin position="22"/>
        <end position="152"/>
    </location>
</feature>
<protein>
    <submittedName>
        <fullName evidence="2">Uncharacterized protein</fullName>
    </submittedName>
</protein>
<organism evidence="2 3">
    <name type="scientific">Necator americanus</name>
    <name type="common">Human hookworm</name>
    <dbReference type="NCBI Taxonomy" id="51031"/>
    <lineage>
        <taxon>Eukaryota</taxon>
        <taxon>Metazoa</taxon>
        <taxon>Ecdysozoa</taxon>
        <taxon>Nematoda</taxon>
        <taxon>Chromadorea</taxon>
        <taxon>Rhabditida</taxon>
        <taxon>Rhabditina</taxon>
        <taxon>Rhabditomorpha</taxon>
        <taxon>Strongyloidea</taxon>
        <taxon>Ancylostomatidae</taxon>
        <taxon>Bunostominae</taxon>
        <taxon>Necator</taxon>
    </lineage>
</organism>
<dbReference type="EMBL" id="JAVFWL010000003">
    <property type="protein sequence ID" value="KAK6740105.1"/>
    <property type="molecule type" value="Genomic_DNA"/>
</dbReference>
<sequence>MRSFYCLLIVFFSLLIQSSYASYPMVEEEEPHVAVAPVHVAPAPVVVRQPVIAAQPVVSVPVPQPIVPVHHHPRTELRNVVSHYAKETGHTSATDIVSGDHHAFDGMHFPNGNFIGDHFGHDGPWKKARLHRQKLASKKTLRKQKSLVKKRN</sequence>
<evidence type="ECO:0000256" key="1">
    <source>
        <dbReference type="SAM" id="SignalP"/>
    </source>
</evidence>
<name>A0ABR1CPW9_NECAM</name>